<dbReference type="Proteomes" id="UP000183809">
    <property type="component" value="Unassembled WGS sequence"/>
</dbReference>
<dbReference type="EMBL" id="MNUE01000009">
    <property type="protein sequence ID" value="OJD36831.1"/>
    <property type="molecule type" value="Genomic_DNA"/>
</dbReference>
<dbReference type="Gene3D" id="3.30.70.1060">
    <property type="entry name" value="Dimeric alpha+beta barrel"/>
    <property type="match status" value="1"/>
</dbReference>
<dbReference type="RefSeq" id="XP_020133091.1">
    <property type="nucleotide sequence ID" value="XM_020279830.1"/>
</dbReference>
<comment type="caution">
    <text evidence="1">The sequence shown here is derived from an EMBL/GenBank/DDBJ whole genome shotgun (WGS) entry which is preliminary data.</text>
</comment>
<protein>
    <submittedName>
        <fullName evidence="1">Ycii-related domain protein</fullName>
    </submittedName>
</protein>
<name>A0A1J9S8J5_9PEZI</name>
<organism evidence="1 2">
    <name type="scientific">Diplodia corticola</name>
    <dbReference type="NCBI Taxonomy" id="236234"/>
    <lineage>
        <taxon>Eukaryota</taxon>
        <taxon>Fungi</taxon>
        <taxon>Dikarya</taxon>
        <taxon>Ascomycota</taxon>
        <taxon>Pezizomycotina</taxon>
        <taxon>Dothideomycetes</taxon>
        <taxon>Dothideomycetes incertae sedis</taxon>
        <taxon>Botryosphaeriales</taxon>
        <taxon>Botryosphaeriaceae</taxon>
        <taxon>Diplodia</taxon>
    </lineage>
</organism>
<keyword evidence="2" id="KW-1185">Reference proteome</keyword>
<accession>A0A1J9S8J5</accession>
<dbReference type="OrthoDB" id="5519740at2759"/>
<dbReference type="PANTHER" id="PTHR33606">
    <property type="entry name" value="PROTEIN YCII"/>
    <property type="match status" value="1"/>
</dbReference>
<evidence type="ECO:0000313" key="2">
    <source>
        <dbReference type="Proteomes" id="UP000183809"/>
    </source>
</evidence>
<dbReference type="PANTHER" id="PTHR33606:SF3">
    <property type="entry name" value="PROTEIN YCII"/>
    <property type="match status" value="1"/>
</dbReference>
<dbReference type="InterPro" id="IPR011008">
    <property type="entry name" value="Dimeric_a/b-barrel"/>
</dbReference>
<dbReference type="InterPro" id="IPR051807">
    <property type="entry name" value="Sec-metab_biosynth-assoc"/>
</dbReference>
<dbReference type="AlphaFoldDB" id="A0A1J9S8J5"/>
<proteinExistence type="predicted"/>
<dbReference type="SUPFAM" id="SSF54909">
    <property type="entry name" value="Dimeric alpha+beta barrel"/>
    <property type="match status" value="1"/>
</dbReference>
<evidence type="ECO:0000313" key="1">
    <source>
        <dbReference type="EMBL" id="OJD36831.1"/>
    </source>
</evidence>
<sequence>MSLRRLLSSTRKTYPKANAGTIRRIHAIPSQRSMATHGDQKCEWLVILPDQEGASQRRVELRPQHLSNLSKYPTDFWLFGGPFLQEPPKKNEPMKMLGSVLVALGSSKEEVLKELKKDIYTENRIWDWDKVQIFPFKSTLRKAL</sequence>
<gene>
    <name evidence="1" type="ORF">BKCO1_9000184</name>
</gene>
<reference evidence="1 2" key="1">
    <citation type="submission" date="2016-10" db="EMBL/GenBank/DDBJ databases">
        <title>Proteomics and genomics reveal pathogen-plant mechanisms compatible with a hemibiotrophic lifestyle of Diplodia corticola.</title>
        <authorList>
            <person name="Fernandes I."/>
            <person name="De Jonge R."/>
            <person name="Van De Peer Y."/>
            <person name="Devreese B."/>
            <person name="Alves A."/>
            <person name="Esteves A.C."/>
        </authorList>
    </citation>
    <scope>NUCLEOTIDE SEQUENCE [LARGE SCALE GENOMIC DNA]</scope>
    <source>
        <strain evidence="1 2">CBS 112549</strain>
    </source>
</reference>
<dbReference type="GeneID" id="31020094"/>